<dbReference type="EMBL" id="MSDU01000022">
    <property type="protein sequence ID" value="OLN22254.1"/>
    <property type="molecule type" value="Genomic_DNA"/>
</dbReference>
<name>A0A1Q8Q4H7_9BACI</name>
<comment type="caution">
    <text evidence="1">The sequence shown here is derived from an EMBL/GenBank/DDBJ whole genome shotgun (WGS) entry which is preliminary data.</text>
</comment>
<dbReference type="AlphaFoldDB" id="A0A1Q8Q4H7"/>
<accession>A0A1Q8Q4H7</accession>
<gene>
    <name evidence="1" type="ORF">BTO30_10930</name>
</gene>
<proteinExistence type="predicted"/>
<keyword evidence="2" id="KW-1185">Reference proteome</keyword>
<organism evidence="1 2">
    <name type="scientific">Domibacillus antri</name>
    <dbReference type="NCBI Taxonomy" id="1714264"/>
    <lineage>
        <taxon>Bacteria</taxon>
        <taxon>Bacillati</taxon>
        <taxon>Bacillota</taxon>
        <taxon>Bacilli</taxon>
        <taxon>Bacillales</taxon>
        <taxon>Bacillaceae</taxon>
        <taxon>Domibacillus</taxon>
    </lineage>
</organism>
<reference evidence="1 2" key="1">
    <citation type="submission" date="2016-12" db="EMBL/GenBank/DDBJ databases">
        <title>Domibacillus antri genome sequencing.</title>
        <authorList>
            <person name="Verma A."/>
            <person name="Krishnamurthi S."/>
        </authorList>
    </citation>
    <scope>NUCLEOTIDE SEQUENCE [LARGE SCALE GENOMIC DNA]</scope>
    <source>
        <strain evidence="1 2">XD80</strain>
    </source>
</reference>
<dbReference type="STRING" id="1714264.BTO30_10930"/>
<protein>
    <submittedName>
        <fullName evidence="1">Uncharacterized protein</fullName>
    </submittedName>
</protein>
<sequence>MIYFNEGIGNRREWLKAYNHAYFVTIPINKPLPIETFVLIITNKECMFREALYMLAHDKRMFDEAYPEADLEESGISCWIDEAGDGNAD</sequence>
<evidence type="ECO:0000313" key="2">
    <source>
        <dbReference type="Proteomes" id="UP000185568"/>
    </source>
</evidence>
<evidence type="ECO:0000313" key="1">
    <source>
        <dbReference type="EMBL" id="OLN22254.1"/>
    </source>
</evidence>
<dbReference type="Proteomes" id="UP000185568">
    <property type="component" value="Unassembled WGS sequence"/>
</dbReference>